<reference evidence="1" key="2">
    <citation type="journal article" date="2015" name="Fish Shellfish Immunol.">
        <title>Early steps in the European eel (Anguilla anguilla)-Vibrio vulnificus interaction in the gills: Role of the RtxA13 toxin.</title>
        <authorList>
            <person name="Callol A."/>
            <person name="Pajuelo D."/>
            <person name="Ebbesson L."/>
            <person name="Teles M."/>
            <person name="MacKenzie S."/>
            <person name="Amaro C."/>
        </authorList>
    </citation>
    <scope>NUCLEOTIDE SEQUENCE</scope>
</reference>
<name>A0A0E9W3B7_ANGAN</name>
<sequence length="18" mass="1968">MRISLLSTSTTCDSLLRA</sequence>
<proteinExistence type="predicted"/>
<evidence type="ECO:0000313" key="1">
    <source>
        <dbReference type="EMBL" id="JAH84776.1"/>
    </source>
</evidence>
<accession>A0A0E9W3B7</accession>
<dbReference type="EMBL" id="GBXM01023801">
    <property type="protein sequence ID" value="JAH84776.1"/>
    <property type="molecule type" value="Transcribed_RNA"/>
</dbReference>
<dbReference type="AlphaFoldDB" id="A0A0E9W3B7"/>
<protein>
    <submittedName>
        <fullName evidence="1">Uncharacterized protein</fullName>
    </submittedName>
</protein>
<reference evidence="1" key="1">
    <citation type="submission" date="2014-11" db="EMBL/GenBank/DDBJ databases">
        <authorList>
            <person name="Amaro Gonzalez C."/>
        </authorList>
    </citation>
    <scope>NUCLEOTIDE SEQUENCE</scope>
</reference>
<organism evidence="1">
    <name type="scientific">Anguilla anguilla</name>
    <name type="common">European freshwater eel</name>
    <name type="synonym">Muraena anguilla</name>
    <dbReference type="NCBI Taxonomy" id="7936"/>
    <lineage>
        <taxon>Eukaryota</taxon>
        <taxon>Metazoa</taxon>
        <taxon>Chordata</taxon>
        <taxon>Craniata</taxon>
        <taxon>Vertebrata</taxon>
        <taxon>Euteleostomi</taxon>
        <taxon>Actinopterygii</taxon>
        <taxon>Neopterygii</taxon>
        <taxon>Teleostei</taxon>
        <taxon>Anguilliformes</taxon>
        <taxon>Anguillidae</taxon>
        <taxon>Anguilla</taxon>
    </lineage>
</organism>